<comment type="subcellular location">
    <subcellularLocation>
        <location evidence="1">Mitochondrion</location>
    </subcellularLocation>
</comment>
<dbReference type="GO" id="GO:0005739">
    <property type="term" value="C:mitochondrion"/>
    <property type="evidence" value="ECO:0007669"/>
    <property type="project" value="UniProtKB-SubCell"/>
</dbReference>
<dbReference type="PANTHER" id="PTHR21013">
    <property type="entry name" value="ATP SYNTHASE MITOCHONDRIAL F1 COMPLEX ASSEMBLY FACTOR 2/ATP12 PROTEIN, MITOCHONDRIAL PRECURSOR"/>
    <property type="match status" value="1"/>
</dbReference>
<dbReference type="AlphaFoldDB" id="A0AAU9LBQ5"/>
<dbReference type="EMBL" id="CAKMRJ010000001">
    <property type="protein sequence ID" value="CAH1412929.1"/>
    <property type="molecule type" value="Genomic_DNA"/>
</dbReference>
<keyword evidence="8" id="KW-1185">Reference proteome</keyword>
<gene>
    <name evidence="7" type="ORF">LVIROSA_LOCUS915</name>
</gene>
<name>A0AAU9LBQ5_9ASTR</name>
<dbReference type="Gene3D" id="1.10.3580.10">
    <property type="entry name" value="ATP12 ATPase"/>
    <property type="match status" value="1"/>
</dbReference>
<evidence type="ECO:0000256" key="5">
    <source>
        <dbReference type="ARBA" id="ARBA00023186"/>
    </source>
</evidence>
<evidence type="ECO:0000313" key="8">
    <source>
        <dbReference type="Proteomes" id="UP001157418"/>
    </source>
</evidence>
<proteinExistence type="inferred from homology"/>
<evidence type="ECO:0000256" key="3">
    <source>
        <dbReference type="ARBA" id="ARBA00022946"/>
    </source>
</evidence>
<dbReference type="Pfam" id="PF07542">
    <property type="entry name" value="ATP12"/>
    <property type="match status" value="1"/>
</dbReference>
<evidence type="ECO:0008006" key="9">
    <source>
        <dbReference type="Google" id="ProtNLM"/>
    </source>
</evidence>
<dbReference type="Proteomes" id="UP001157418">
    <property type="component" value="Unassembled WGS sequence"/>
</dbReference>
<dbReference type="Gene3D" id="3.30.2180.10">
    <property type="entry name" value="ATP12-like"/>
    <property type="match status" value="1"/>
</dbReference>
<keyword evidence="5" id="KW-0143">Chaperone</keyword>
<evidence type="ECO:0000256" key="1">
    <source>
        <dbReference type="ARBA" id="ARBA00004173"/>
    </source>
</evidence>
<comment type="caution">
    <text evidence="7">The sequence shown here is derived from an EMBL/GenBank/DDBJ whole genome shotgun (WGS) entry which is preliminary data.</text>
</comment>
<evidence type="ECO:0000256" key="6">
    <source>
        <dbReference type="SAM" id="MobiDB-lite"/>
    </source>
</evidence>
<organism evidence="7 8">
    <name type="scientific">Lactuca virosa</name>
    <dbReference type="NCBI Taxonomy" id="75947"/>
    <lineage>
        <taxon>Eukaryota</taxon>
        <taxon>Viridiplantae</taxon>
        <taxon>Streptophyta</taxon>
        <taxon>Embryophyta</taxon>
        <taxon>Tracheophyta</taxon>
        <taxon>Spermatophyta</taxon>
        <taxon>Magnoliopsida</taxon>
        <taxon>eudicotyledons</taxon>
        <taxon>Gunneridae</taxon>
        <taxon>Pentapetalae</taxon>
        <taxon>asterids</taxon>
        <taxon>campanulids</taxon>
        <taxon>Asterales</taxon>
        <taxon>Asteraceae</taxon>
        <taxon>Cichorioideae</taxon>
        <taxon>Cichorieae</taxon>
        <taxon>Lactucinae</taxon>
        <taxon>Lactuca</taxon>
    </lineage>
</organism>
<keyword evidence="4" id="KW-0496">Mitochondrion</keyword>
<evidence type="ECO:0000313" key="7">
    <source>
        <dbReference type="EMBL" id="CAH1412929.1"/>
    </source>
</evidence>
<dbReference type="PANTHER" id="PTHR21013:SF10">
    <property type="entry name" value="ATP SYNTHASE MITOCHONDRIAL F1 COMPLEX ASSEMBLY FACTOR 2"/>
    <property type="match status" value="1"/>
</dbReference>
<dbReference type="GO" id="GO:0033615">
    <property type="term" value="P:mitochondrial proton-transporting ATP synthase complex assembly"/>
    <property type="evidence" value="ECO:0007669"/>
    <property type="project" value="TreeGrafter"/>
</dbReference>
<dbReference type="SUPFAM" id="SSF160909">
    <property type="entry name" value="ATP12-like"/>
    <property type="match status" value="1"/>
</dbReference>
<keyword evidence="3" id="KW-0809">Transit peptide</keyword>
<dbReference type="InterPro" id="IPR011419">
    <property type="entry name" value="ATP12_ATP_synth-F1-assembly"/>
</dbReference>
<evidence type="ECO:0000256" key="4">
    <source>
        <dbReference type="ARBA" id="ARBA00023128"/>
    </source>
</evidence>
<accession>A0AAU9LBQ5</accession>
<protein>
    <recommendedName>
        <fullName evidence="9">ATP synthase mitochondrial F1 complex assembly factor 2</fullName>
    </recommendedName>
</protein>
<feature type="region of interest" description="Disordered" evidence="6">
    <location>
        <begin position="31"/>
        <end position="83"/>
    </location>
</feature>
<comment type="similarity">
    <text evidence="2">Belongs to the ATP12 family.</text>
</comment>
<reference evidence="7 8" key="1">
    <citation type="submission" date="2022-01" db="EMBL/GenBank/DDBJ databases">
        <authorList>
            <person name="Xiong W."/>
            <person name="Schranz E."/>
        </authorList>
    </citation>
    <scope>NUCLEOTIDE SEQUENCE [LARGE SCALE GENOMIC DNA]</scope>
</reference>
<sequence length="393" mass="43360">MALALLRKTFNSLNPNDRILRSLSSYAAVATDNAEKPESDSSSSSFTFSPDQNDSTNNTNKGNAAASDDIYIKSKKPPPSTSVTMPMSFMTGSIVGKRFYKQVTTRVAEDGVGWSVMLDYRTLKTPSKRPLKCPTLPLAKAIAAEWDYQLTDGIRPFTMPLMKLACTALERVPLTRSHIINNLMTRFHQDLVFCRAPDDNELTTGVYELQVKKMDPLLKWVESEFGFKPVVYSSFFGGKQEDGLVNAINTLLKKTNDNELAAIDALTSASHSLIISIAIFRGKLQIDEAIELIRLEEDMQVEKWGLVEGGHDLDVADLKVQIASATVFLGLTKKEKGKWKGEGWIGVWCGDEGFILLSEMSWSGRRYLRVAGVLESTVMAVIGVGGDGGRDEL</sequence>
<feature type="compositionally biased region" description="Low complexity" evidence="6">
    <location>
        <begin position="40"/>
        <end position="49"/>
    </location>
</feature>
<dbReference type="InterPro" id="IPR042272">
    <property type="entry name" value="ATP12_ATP_synth-F1-assembly_N"/>
</dbReference>
<evidence type="ECO:0000256" key="2">
    <source>
        <dbReference type="ARBA" id="ARBA00008231"/>
    </source>
</evidence>
<dbReference type="InterPro" id="IPR023335">
    <property type="entry name" value="ATP12_ortho_dom_sf"/>
</dbReference>
<feature type="compositionally biased region" description="Polar residues" evidence="6">
    <location>
        <begin position="50"/>
        <end position="62"/>
    </location>
</feature>